<dbReference type="STRING" id="658187.LDG_6078"/>
<evidence type="ECO:0000313" key="1">
    <source>
        <dbReference type="EMBL" id="EHL31912.1"/>
    </source>
</evidence>
<proteinExistence type="predicted"/>
<organism evidence="1 2">
    <name type="scientific">Legionella drancourtii LLAP12</name>
    <dbReference type="NCBI Taxonomy" id="658187"/>
    <lineage>
        <taxon>Bacteria</taxon>
        <taxon>Pseudomonadati</taxon>
        <taxon>Pseudomonadota</taxon>
        <taxon>Gammaproteobacteria</taxon>
        <taxon>Legionellales</taxon>
        <taxon>Legionellaceae</taxon>
        <taxon>Legionella</taxon>
    </lineage>
</organism>
<keyword evidence="2" id="KW-1185">Reference proteome</keyword>
<protein>
    <submittedName>
        <fullName evidence="1">Uncharacterized protein</fullName>
    </submittedName>
</protein>
<gene>
    <name evidence="1" type="ORF">LDG_6078</name>
</gene>
<reference evidence="1 2" key="1">
    <citation type="journal article" date="2011" name="BMC Genomics">
        <title>Insight into cross-talk between intra-amoebal pathogens.</title>
        <authorList>
            <person name="Gimenez G."/>
            <person name="Bertelli C."/>
            <person name="Moliner C."/>
            <person name="Robert C."/>
            <person name="Raoult D."/>
            <person name="Fournier P.E."/>
            <person name="Greub G."/>
        </authorList>
    </citation>
    <scope>NUCLEOTIDE SEQUENCE [LARGE SCALE GENOMIC DNA]</scope>
    <source>
        <strain evidence="1 2">LLAP12</strain>
    </source>
</reference>
<sequence length="50" mass="5590">MRKLLQIVAHIFLAPTPSRIVFSVPSAALQQKHPTILQIRPLPFLLTTDA</sequence>
<evidence type="ECO:0000313" key="2">
    <source>
        <dbReference type="Proteomes" id="UP000002770"/>
    </source>
</evidence>
<dbReference type="HOGENOM" id="CLU_3119283_0_0_6"/>
<dbReference type="Proteomes" id="UP000002770">
    <property type="component" value="Unassembled WGS sequence"/>
</dbReference>
<dbReference type="InParanoid" id="G9ELS7"/>
<dbReference type="AlphaFoldDB" id="G9ELS7"/>
<accession>G9ELS7</accession>
<dbReference type="EMBL" id="JH413808">
    <property type="protein sequence ID" value="EHL31912.1"/>
    <property type="molecule type" value="Genomic_DNA"/>
</dbReference>
<name>G9ELS7_9GAMM</name>